<dbReference type="EMBL" id="FRAC01000011">
    <property type="protein sequence ID" value="SHK40637.1"/>
    <property type="molecule type" value="Genomic_DNA"/>
</dbReference>
<keyword evidence="5" id="KW-1185">Reference proteome</keyword>
<accession>A0A1M6S7Y5</accession>
<dbReference type="InterPro" id="IPR058530">
    <property type="entry name" value="Baseplate_J-like_C"/>
</dbReference>
<dbReference type="InterPro" id="IPR052399">
    <property type="entry name" value="Phage_Baseplate_Assmbl_Protein"/>
</dbReference>
<comment type="similarity">
    <text evidence="1">Belongs to the Mu gp47/PBSX XkdT family.</text>
</comment>
<feature type="domain" description="Baseplate J-like central" evidence="2">
    <location>
        <begin position="177"/>
        <end position="246"/>
    </location>
</feature>
<dbReference type="AlphaFoldDB" id="A0A1M6S7Y5"/>
<name>A0A1M6S7Y5_9FIRM</name>
<evidence type="ECO:0000313" key="5">
    <source>
        <dbReference type="Proteomes" id="UP000184386"/>
    </source>
</evidence>
<dbReference type="STRING" id="1121322.SAMN02745136_02438"/>
<sequence length="341" mass="36938">MFEAMTYESILNEMLSRVENDVDKREGSILYDALAPCAFELAQTYFNMDNFINLVFGDTAVGEYLDRVVSDYGITRKPATKAARKITTNKEVPIGSRWGLEATTYQVMKKLDGTGNSYEAECEQTGEAGNHYNGTLVNIDNLSGVTASLTDIITAGEEEESDDNLRARFYAFVQSPSTSGNAYNYRKWALEVPGVGDAKVYPLWNGNGTVKVMIVDSNMSIDTGLEAKVYEHIETVRPIGAAVTITSPASKEITVSAKITLDGSRLLKEVTADFTAAIAEYLKGTIFEAYTISYAKIGSLLLSTKGISDYSDLLLNGGMSNVSIADTQMPIAGAITLSEAG</sequence>
<proteinExistence type="inferred from homology"/>
<evidence type="ECO:0000259" key="2">
    <source>
        <dbReference type="Pfam" id="PF26078"/>
    </source>
</evidence>
<dbReference type="Proteomes" id="UP000184386">
    <property type="component" value="Unassembled WGS sequence"/>
</dbReference>
<evidence type="ECO:0000313" key="4">
    <source>
        <dbReference type="EMBL" id="SHK40637.1"/>
    </source>
</evidence>
<dbReference type="PANTHER" id="PTHR37829">
    <property type="entry name" value="PHAGE-LIKE ELEMENT PBSX PROTEIN XKDT"/>
    <property type="match status" value="1"/>
</dbReference>
<protein>
    <submittedName>
        <fullName evidence="4">Uncharacterized phage protein gp47/JayE</fullName>
    </submittedName>
</protein>
<dbReference type="Pfam" id="PF26078">
    <property type="entry name" value="Baseplate_J_M"/>
    <property type="match status" value="1"/>
</dbReference>
<organism evidence="4 5">
    <name type="scientific">Anaerocolumna jejuensis DSM 15929</name>
    <dbReference type="NCBI Taxonomy" id="1121322"/>
    <lineage>
        <taxon>Bacteria</taxon>
        <taxon>Bacillati</taxon>
        <taxon>Bacillota</taxon>
        <taxon>Clostridia</taxon>
        <taxon>Lachnospirales</taxon>
        <taxon>Lachnospiraceae</taxon>
        <taxon>Anaerocolumna</taxon>
    </lineage>
</organism>
<gene>
    <name evidence="4" type="ORF">SAMN02745136_02438</name>
</gene>
<dbReference type="PANTHER" id="PTHR37829:SF3">
    <property type="entry name" value="PROTEIN JAYE-RELATED"/>
    <property type="match status" value="1"/>
</dbReference>
<reference evidence="4 5" key="1">
    <citation type="submission" date="2016-11" db="EMBL/GenBank/DDBJ databases">
        <authorList>
            <person name="Jaros S."/>
            <person name="Januszkiewicz K."/>
            <person name="Wedrychowicz H."/>
        </authorList>
    </citation>
    <scope>NUCLEOTIDE SEQUENCE [LARGE SCALE GENOMIC DNA]</scope>
    <source>
        <strain evidence="4 5">DSM 15929</strain>
    </source>
</reference>
<evidence type="ECO:0000259" key="3">
    <source>
        <dbReference type="Pfam" id="PF26079"/>
    </source>
</evidence>
<dbReference type="InterPro" id="IPR058531">
    <property type="entry name" value="Baseplate_J_M"/>
</dbReference>
<evidence type="ECO:0000256" key="1">
    <source>
        <dbReference type="ARBA" id="ARBA00038087"/>
    </source>
</evidence>
<dbReference type="RefSeq" id="WP_073276196.1">
    <property type="nucleotide sequence ID" value="NZ_FRAC01000011.1"/>
</dbReference>
<dbReference type="Pfam" id="PF26079">
    <property type="entry name" value="Baseplate_J_C"/>
    <property type="match status" value="1"/>
</dbReference>
<feature type="domain" description="Baseplate J-like C-terminal" evidence="3">
    <location>
        <begin position="253"/>
        <end position="338"/>
    </location>
</feature>